<evidence type="ECO:0000313" key="2">
    <source>
        <dbReference type="Proteomes" id="UP001314170"/>
    </source>
</evidence>
<dbReference type="AlphaFoldDB" id="A0AAV1RLC9"/>
<proteinExistence type="predicted"/>
<comment type="caution">
    <text evidence="1">The sequence shown here is derived from an EMBL/GenBank/DDBJ whole genome shotgun (WGS) entry which is preliminary data.</text>
</comment>
<keyword evidence="2" id="KW-1185">Reference proteome</keyword>
<evidence type="ECO:0000313" key="1">
    <source>
        <dbReference type="EMBL" id="CAK7337530.1"/>
    </source>
</evidence>
<protein>
    <submittedName>
        <fullName evidence="1">Uncharacterized protein</fullName>
    </submittedName>
</protein>
<name>A0AAV1RLC9_9ROSI</name>
<gene>
    <name evidence="1" type="ORF">DCAF_LOCUS12565</name>
</gene>
<reference evidence="1 2" key="1">
    <citation type="submission" date="2024-01" db="EMBL/GenBank/DDBJ databases">
        <authorList>
            <person name="Waweru B."/>
        </authorList>
    </citation>
    <scope>NUCLEOTIDE SEQUENCE [LARGE SCALE GENOMIC DNA]</scope>
</reference>
<organism evidence="1 2">
    <name type="scientific">Dovyalis caffra</name>
    <dbReference type="NCBI Taxonomy" id="77055"/>
    <lineage>
        <taxon>Eukaryota</taxon>
        <taxon>Viridiplantae</taxon>
        <taxon>Streptophyta</taxon>
        <taxon>Embryophyta</taxon>
        <taxon>Tracheophyta</taxon>
        <taxon>Spermatophyta</taxon>
        <taxon>Magnoliopsida</taxon>
        <taxon>eudicotyledons</taxon>
        <taxon>Gunneridae</taxon>
        <taxon>Pentapetalae</taxon>
        <taxon>rosids</taxon>
        <taxon>fabids</taxon>
        <taxon>Malpighiales</taxon>
        <taxon>Salicaceae</taxon>
        <taxon>Flacourtieae</taxon>
        <taxon>Dovyalis</taxon>
    </lineage>
</organism>
<dbReference type="EMBL" id="CAWUPB010001087">
    <property type="protein sequence ID" value="CAK7337530.1"/>
    <property type="molecule type" value="Genomic_DNA"/>
</dbReference>
<dbReference type="Proteomes" id="UP001314170">
    <property type="component" value="Unassembled WGS sequence"/>
</dbReference>
<sequence>MLQNFTRPGGLDLDQISSGFNGFCYGETGSCVTNGVCQQVCSDVCTLPQLYLGFIHLRHKRSMVTEVHKTAFGWNVLSGGNDEAWRVLVDVFKKYLDCFVLRLVGKFGWLAVRACICVKTEELKWAFVENHMSQQYFEIPEQSLGAQPDVTGCKPGKA</sequence>
<accession>A0AAV1RLC9</accession>